<organism evidence="1 2">
    <name type="scientific">Solanum tuberosum</name>
    <name type="common">Potato</name>
    <dbReference type="NCBI Taxonomy" id="4113"/>
    <lineage>
        <taxon>Eukaryota</taxon>
        <taxon>Viridiplantae</taxon>
        <taxon>Streptophyta</taxon>
        <taxon>Embryophyta</taxon>
        <taxon>Tracheophyta</taxon>
        <taxon>Spermatophyta</taxon>
        <taxon>Magnoliopsida</taxon>
        <taxon>eudicotyledons</taxon>
        <taxon>Gunneridae</taxon>
        <taxon>Pentapetalae</taxon>
        <taxon>asterids</taxon>
        <taxon>lamiids</taxon>
        <taxon>Solanales</taxon>
        <taxon>Solanaceae</taxon>
        <taxon>Solanoideae</taxon>
        <taxon>Solaneae</taxon>
        <taxon>Solanum</taxon>
    </lineage>
</organism>
<dbReference type="Gramene" id="PGSC0003DMT400092295">
    <property type="protein sequence ID" value="PGSC0003DMT400092295"/>
    <property type="gene ID" value="PGSC0003DMG400041866"/>
</dbReference>
<reference evidence="2" key="1">
    <citation type="journal article" date="2011" name="Nature">
        <title>Genome sequence and analysis of the tuber crop potato.</title>
        <authorList>
            <consortium name="The Potato Genome Sequencing Consortium"/>
        </authorList>
    </citation>
    <scope>NUCLEOTIDE SEQUENCE [LARGE SCALE GENOMIC DNA]</scope>
    <source>
        <strain evidence="2">cv. DM1-3 516 R44</strain>
    </source>
</reference>
<evidence type="ECO:0000313" key="1">
    <source>
        <dbReference type="EnsemblPlants" id="PGSC0003DMT400092295"/>
    </source>
</evidence>
<protein>
    <submittedName>
        <fullName evidence="1">Uncharacterized protein</fullName>
    </submittedName>
</protein>
<dbReference type="EnsemblPlants" id="PGSC0003DMT400092295">
    <property type="protein sequence ID" value="PGSC0003DMT400092295"/>
    <property type="gene ID" value="PGSC0003DMG400041866"/>
</dbReference>
<evidence type="ECO:0000313" key="2">
    <source>
        <dbReference type="Proteomes" id="UP000011115"/>
    </source>
</evidence>
<dbReference type="PaxDb" id="4113-PGSC0003DMT400092295"/>
<proteinExistence type="predicted"/>
<accession>M1DPI0</accession>
<dbReference type="InParanoid" id="M1DPI0"/>
<reference evidence="1" key="2">
    <citation type="submission" date="2015-06" db="UniProtKB">
        <authorList>
            <consortium name="EnsemblPlants"/>
        </authorList>
    </citation>
    <scope>IDENTIFICATION</scope>
    <source>
        <strain evidence="1">DM1-3 516 R44</strain>
    </source>
</reference>
<dbReference type="Proteomes" id="UP000011115">
    <property type="component" value="Unassembled WGS sequence"/>
</dbReference>
<sequence>MKVQKLDYEKGMEVVTRSGKVWVILRCLEKFREQPRGFGNHDVDRFCVTKNEGDAGIFGEGSRPLDSASIRLGKPNFVRLFFTILQGWSPGHFGEISHALGDAPMLFSVPDLDRLAVRLGTVAVWLSQRVASYQAKEQGKDTTGQKGTNKPKKRIRAILVTAKTTQQFAESLFRPHNFTVHHF</sequence>
<dbReference type="AlphaFoldDB" id="M1DPI0"/>
<name>M1DPI0_SOLTU</name>
<dbReference type="HOGENOM" id="CLU_1477594_0_0_1"/>
<keyword evidence="2" id="KW-1185">Reference proteome</keyword>